<dbReference type="Proteomes" id="UP000042527">
    <property type="component" value="Unassembled WGS sequence"/>
</dbReference>
<name>A0A0B7GQ87_TREPH</name>
<dbReference type="InterPro" id="IPR007921">
    <property type="entry name" value="CHAP_dom"/>
</dbReference>
<sequence length="139" mass="15762">MSLDEFVKNYLGKKVDYDGHYGAQCVDLFRQYCKDVLKIPHTGGVIGASELYTKYEKLPLEMKYFERIPRTKGKPQAGDVAVFMPTKGNKYGHVAIVISADNKSMRVFEQDGFAQTGTYIVIRSYTYILGFLRKKEGIG</sequence>
<feature type="domain" description="Peptidase C51" evidence="1">
    <location>
        <begin position="1"/>
        <end position="133"/>
    </location>
</feature>
<dbReference type="AlphaFoldDB" id="A0A0B7GQ87"/>
<proteinExistence type="predicted"/>
<dbReference type="InterPro" id="IPR038765">
    <property type="entry name" value="Papain-like_cys_pep_sf"/>
</dbReference>
<evidence type="ECO:0000313" key="2">
    <source>
        <dbReference type="EMBL" id="CEM60583.1"/>
    </source>
</evidence>
<evidence type="ECO:0000313" key="3">
    <source>
        <dbReference type="Proteomes" id="UP000042527"/>
    </source>
</evidence>
<accession>A0A0B7GQ87</accession>
<reference evidence="3" key="1">
    <citation type="submission" date="2015-01" db="EMBL/GenBank/DDBJ databases">
        <authorList>
            <person name="Manzoor Shahid"/>
            <person name="Zubair Saima"/>
        </authorList>
    </citation>
    <scope>NUCLEOTIDE SEQUENCE [LARGE SCALE GENOMIC DNA]</scope>
    <source>
        <strain evidence="3">V1</strain>
    </source>
</reference>
<gene>
    <name evidence="2" type="ORF">TPHV1_10251</name>
</gene>
<organism evidence="2 3">
    <name type="scientific">Treponema phagedenis</name>
    <dbReference type="NCBI Taxonomy" id="162"/>
    <lineage>
        <taxon>Bacteria</taxon>
        <taxon>Pseudomonadati</taxon>
        <taxon>Spirochaetota</taxon>
        <taxon>Spirochaetia</taxon>
        <taxon>Spirochaetales</taxon>
        <taxon>Treponemataceae</taxon>
        <taxon>Treponema</taxon>
    </lineage>
</organism>
<dbReference type="EMBL" id="CDNC01000001">
    <property type="protein sequence ID" value="CEM60583.1"/>
    <property type="molecule type" value="Genomic_DNA"/>
</dbReference>
<protein>
    <submittedName>
        <fullName evidence="2">CHAP domain protein</fullName>
    </submittedName>
</protein>
<dbReference type="OrthoDB" id="9765517at2"/>
<evidence type="ECO:0000259" key="1">
    <source>
        <dbReference type="PROSITE" id="PS50911"/>
    </source>
</evidence>
<dbReference type="PROSITE" id="PS50911">
    <property type="entry name" value="CHAP"/>
    <property type="match status" value="1"/>
</dbReference>
<dbReference type="Pfam" id="PF05257">
    <property type="entry name" value="CHAP"/>
    <property type="match status" value="1"/>
</dbReference>
<dbReference type="RefSeq" id="WP_044634277.1">
    <property type="nucleotide sequence ID" value="NZ_CDNC01000001.1"/>
</dbReference>
<keyword evidence="3" id="KW-1185">Reference proteome</keyword>
<dbReference type="SUPFAM" id="SSF54001">
    <property type="entry name" value="Cysteine proteinases"/>
    <property type="match status" value="1"/>
</dbReference>
<dbReference type="Gene3D" id="3.90.1720.10">
    <property type="entry name" value="endopeptidase domain like (from Nostoc punctiforme)"/>
    <property type="match status" value="1"/>
</dbReference>